<gene>
    <name evidence="3" type="ORF">SAMN04488528_102835</name>
</gene>
<evidence type="ECO:0000259" key="2">
    <source>
        <dbReference type="SMART" id="SM00854"/>
    </source>
</evidence>
<dbReference type="STRING" id="84698.SAMN04488528_102835"/>
<evidence type="ECO:0000313" key="4">
    <source>
        <dbReference type="Proteomes" id="UP000198619"/>
    </source>
</evidence>
<sequence>MKRANRRKKNRKYKVRRIGVSIFLVIIFILLGYSTVKGVSYLKSKKEDKNSVSLEKNEIEEPATQEPLKKNEKKDILLTAAGDCTLGTDTNFSTATSLPTMFQNQGNDYSYFFKNVNHLFKNDDYTIVNLETTFTDTKEKANKGDGTVFHFKGPKDFVNILTTSNIDGVTVANNHIYDYGDKGFNDTINVLKESNVDFCGEGYKFTKDLKGIKFGFLAYQAWEDTEKLRSSIKQDIDDLKAEGAKIIIPYFHWGIEKQTTPSEYQVNLARYTIDNGADLILGSHPHVMQSLENYKGKLITYSLANFSFGGNSNPSDKRTFILQLNFKFTDDNLDGYTFKVIPASISSIDYKNDYAPTPVDGSKKDSILKTLNDLSPSLKGTIKDEFVELTD</sequence>
<dbReference type="Proteomes" id="UP000198619">
    <property type="component" value="Unassembled WGS sequence"/>
</dbReference>
<organism evidence="3 4">
    <name type="scientific">Clostridium frigidicarnis</name>
    <dbReference type="NCBI Taxonomy" id="84698"/>
    <lineage>
        <taxon>Bacteria</taxon>
        <taxon>Bacillati</taxon>
        <taxon>Bacillota</taxon>
        <taxon>Clostridia</taxon>
        <taxon>Eubacteriales</taxon>
        <taxon>Clostridiaceae</taxon>
        <taxon>Clostridium</taxon>
    </lineage>
</organism>
<protein>
    <submittedName>
        <fullName evidence="3">Poly-gamma-glutamate synthesis protein (Capsule biosynthesis protein)</fullName>
    </submittedName>
</protein>
<dbReference type="Gene3D" id="3.60.21.10">
    <property type="match status" value="1"/>
</dbReference>
<feature type="domain" description="Capsule synthesis protein CapA" evidence="2">
    <location>
        <begin position="77"/>
        <end position="310"/>
    </location>
</feature>
<dbReference type="SMART" id="SM00854">
    <property type="entry name" value="PGA_cap"/>
    <property type="match status" value="1"/>
</dbReference>
<evidence type="ECO:0000256" key="1">
    <source>
        <dbReference type="ARBA" id="ARBA00005662"/>
    </source>
</evidence>
<dbReference type="InterPro" id="IPR019079">
    <property type="entry name" value="Capsule_synth_CapA"/>
</dbReference>
<comment type="similarity">
    <text evidence="1">Belongs to the CapA family.</text>
</comment>
<dbReference type="InterPro" id="IPR029052">
    <property type="entry name" value="Metallo-depent_PP-like"/>
</dbReference>
<dbReference type="CDD" id="cd07381">
    <property type="entry name" value="MPP_CapA"/>
    <property type="match status" value="1"/>
</dbReference>
<name>A0A1I1A1Y8_9CLOT</name>
<accession>A0A1I1A1Y8</accession>
<reference evidence="3 4" key="1">
    <citation type="submission" date="2016-10" db="EMBL/GenBank/DDBJ databases">
        <authorList>
            <person name="de Groot N.N."/>
        </authorList>
    </citation>
    <scope>NUCLEOTIDE SEQUENCE [LARGE SCALE GENOMIC DNA]</scope>
    <source>
        <strain evidence="3 4">DSM 12271</strain>
    </source>
</reference>
<dbReference type="InterPro" id="IPR052169">
    <property type="entry name" value="CW_Biosynth-Accessory"/>
</dbReference>
<dbReference type="PANTHER" id="PTHR33393:SF11">
    <property type="entry name" value="POLYGLUTAMINE SYNTHESIS ACCESSORY PROTEIN RV0574C-RELATED"/>
    <property type="match status" value="1"/>
</dbReference>
<proteinExistence type="inferred from homology"/>
<dbReference type="SUPFAM" id="SSF56300">
    <property type="entry name" value="Metallo-dependent phosphatases"/>
    <property type="match status" value="1"/>
</dbReference>
<dbReference type="Pfam" id="PF09587">
    <property type="entry name" value="PGA_cap"/>
    <property type="match status" value="1"/>
</dbReference>
<dbReference type="AlphaFoldDB" id="A0A1I1A1Y8"/>
<dbReference type="PANTHER" id="PTHR33393">
    <property type="entry name" value="POLYGLUTAMINE SYNTHESIS ACCESSORY PROTEIN RV0574C-RELATED"/>
    <property type="match status" value="1"/>
</dbReference>
<evidence type="ECO:0000313" key="3">
    <source>
        <dbReference type="EMBL" id="SFB31522.1"/>
    </source>
</evidence>
<keyword evidence="4" id="KW-1185">Reference proteome</keyword>
<dbReference type="EMBL" id="FOKI01000028">
    <property type="protein sequence ID" value="SFB31522.1"/>
    <property type="molecule type" value="Genomic_DNA"/>
</dbReference>